<dbReference type="GO" id="GO:0005886">
    <property type="term" value="C:plasma membrane"/>
    <property type="evidence" value="ECO:0007669"/>
    <property type="project" value="UniProtKB-SubCell"/>
</dbReference>
<dbReference type="GO" id="GO:0035556">
    <property type="term" value="P:intracellular signal transduction"/>
    <property type="evidence" value="ECO:0007669"/>
    <property type="project" value="InterPro"/>
</dbReference>
<dbReference type="PANTHER" id="PTHR43081">
    <property type="entry name" value="ADENYLATE CYCLASE, TERMINAL-DIFFERENTIATION SPECIFIC-RELATED"/>
    <property type="match status" value="1"/>
</dbReference>
<gene>
    <name evidence="5" type="ORF">RG47T_3688</name>
</gene>
<evidence type="ECO:0000313" key="6">
    <source>
        <dbReference type="Proteomes" id="UP000186720"/>
    </source>
</evidence>
<dbReference type="SUPFAM" id="SSF55073">
    <property type="entry name" value="Nucleotide cyclase"/>
    <property type="match status" value="1"/>
</dbReference>
<dbReference type="SMART" id="SM00044">
    <property type="entry name" value="CYCc"/>
    <property type="match status" value="1"/>
</dbReference>
<dbReference type="CDD" id="cd07302">
    <property type="entry name" value="CHD"/>
    <property type="match status" value="1"/>
</dbReference>
<keyword evidence="2" id="KW-1003">Cell membrane</keyword>
<dbReference type="AlphaFoldDB" id="A0A1Q6A2H6"/>
<dbReference type="InterPro" id="IPR050697">
    <property type="entry name" value="Adenylyl/Guanylyl_Cyclase_3/4"/>
</dbReference>
<dbReference type="GO" id="GO:0004016">
    <property type="term" value="F:adenylate cyclase activity"/>
    <property type="evidence" value="ECO:0007669"/>
    <property type="project" value="UniProtKB-ARBA"/>
</dbReference>
<evidence type="ECO:0000313" key="5">
    <source>
        <dbReference type="EMBL" id="OKS88224.1"/>
    </source>
</evidence>
<keyword evidence="3" id="KW-0472">Membrane</keyword>
<dbReference type="InterPro" id="IPR001054">
    <property type="entry name" value="A/G_cyclase"/>
</dbReference>
<evidence type="ECO:0000256" key="1">
    <source>
        <dbReference type="ARBA" id="ARBA00004651"/>
    </source>
</evidence>
<dbReference type="Proteomes" id="UP000186720">
    <property type="component" value="Unassembled WGS sequence"/>
</dbReference>
<dbReference type="PROSITE" id="PS50125">
    <property type="entry name" value="GUANYLATE_CYCLASE_2"/>
    <property type="match status" value="1"/>
</dbReference>
<dbReference type="Gene3D" id="3.30.70.1230">
    <property type="entry name" value="Nucleotide cyclase"/>
    <property type="match status" value="1"/>
</dbReference>
<proteinExistence type="predicted"/>
<dbReference type="PANTHER" id="PTHR43081:SF17">
    <property type="entry name" value="BLL5647 PROTEIN"/>
    <property type="match status" value="1"/>
</dbReference>
<evidence type="ECO:0000256" key="3">
    <source>
        <dbReference type="ARBA" id="ARBA00023136"/>
    </source>
</evidence>
<sequence>MKICTQTYKNMNTLARFAHSIPGKRSPINNNAPCIRMPDNSIRCKDTLTNETLPLTASLGDEKELALLFLDIRNFTAFMEARSAYDVIYVIRKLFVLFSDSIKEAGGRIVETAGDSIYAVFGLDTDISNAVKASTNASSAIFHDLEVFNATYAQPYFNLNFEIGVGLHKGNVIVGQYDLEYNEHMTVMGLPVNIASRLQSETKELNNNFVMSEEAYRLLDKPDCQHEQKMVHLKGVSGPMAVRLLGSPYGQEVINKPNLPDDFDYYIAMAG</sequence>
<dbReference type="EMBL" id="MPPL01000001">
    <property type="protein sequence ID" value="OKS88224.1"/>
    <property type="molecule type" value="Genomic_DNA"/>
</dbReference>
<comment type="subcellular location">
    <subcellularLocation>
        <location evidence="1">Cell membrane</location>
        <topology evidence="1">Multi-pass membrane protein</topology>
    </subcellularLocation>
</comment>
<name>A0A1Q6A2H6_9SPHI</name>
<evidence type="ECO:0000259" key="4">
    <source>
        <dbReference type="PROSITE" id="PS50125"/>
    </source>
</evidence>
<dbReference type="RefSeq" id="WP_074490830.1">
    <property type="nucleotide sequence ID" value="NZ_FPAM01000010.1"/>
</dbReference>
<evidence type="ECO:0000256" key="2">
    <source>
        <dbReference type="ARBA" id="ARBA00022475"/>
    </source>
</evidence>
<dbReference type="InterPro" id="IPR029787">
    <property type="entry name" value="Nucleotide_cyclase"/>
</dbReference>
<protein>
    <recommendedName>
        <fullName evidence="4">Guanylate cyclase domain-containing protein</fullName>
    </recommendedName>
</protein>
<reference evidence="5 6" key="1">
    <citation type="submission" date="2016-11" db="EMBL/GenBank/DDBJ databases">
        <title>Whole Genome Sequencing of Mucilaginibacter polytrichastri RG4-7(T) isolated from the moss sample.</title>
        <authorList>
            <person name="Li Y."/>
        </authorList>
    </citation>
    <scope>NUCLEOTIDE SEQUENCE [LARGE SCALE GENOMIC DNA]</scope>
    <source>
        <strain evidence="5 6">RG4-7</strain>
    </source>
</reference>
<dbReference type="Pfam" id="PF00211">
    <property type="entry name" value="Guanylate_cyc"/>
    <property type="match status" value="1"/>
</dbReference>
<organism evidence="5 6">
    <name type="scientific">Mucilaginibacter polytrichastri</name>
    <dbReference type="NCBI Taxonomy" id="1302689"/>
    <lineage>
        <taxon>Bacteria</taxon>
        <taxon>Pseudomonadati</taxon>
        <taxon>Bacteroidota</taxon>
        <taxon>Sphingobacteriia</taxon>
        <taxon>Sphingobacteriales</taxon>
        <taxon>Sphingobacteriaceae</taxon>
        <taxon>Mucilaginibacter</taxon>
    </lineage>
</organism>
<accession>A0A1Q6A2H6</accession>
<dbReference type="GO" id="GO:0006171">
    <property type="term" value="P:cAMP biosynthetic process"/>
    <property type="evidence" value="ECO:0007669"/>
    <property type="project" value="TreeGrafter"/>
</dbReference>
<dbReference type="OrthoDB" id="341967at2"/>
<comment type="caution">
    <text evidence="5">The sequence shown here is derived from an EMBL/GenBank/DDBJ whole genome shotgun (WGS) entry which is preliminary data.</text>
</comment>
<dbReference type="STRING" id="1302689.RG47T_3688"/>
<feature type="domain" description="Guanylate cyclase" evidence="4">
    <location>
        <begin position="66"/>
        <end position="199"/>
    </location>
</feature>
<keyword evidence="6" id="KW-1185">Reference proteome</keyword>